<feature type="non-terminal residue" evidence="1">
    <location>
        <position position="1"/>
    </location>
</feature>
<evidence type="ECO:0000313" key="2">
    <source>
        <dbReference type="Proteomes" id="UP000410492"/>
    </source>
</evidence>
<dbReference type="EMBL" id="CAACVG010007545">
    <property type="protein sequence ID" value="VEN46005.1"/>
    <property type="molecule type" value="Genomic_DNA"/>
</dbReference>
<protein>
    <submittedName>
        <fullName evidence="1">Uncharacterized protein</fullName>
    </submittedName>
</protein>
<dbReference type="AlphaFoldDB" id="A0A653CDM6"/>
<dbReference type="Proteomes" id="UP000410492">
    <property type="component" value="Unassembled WGS sequence"/>
</dbReference>
<reference evidence="1 2" key="1">
    <citation type="submission" date="2019-01" db="EMBL/GenBank/DDBJ databases">
        <authorList>
            <person name="Sayadi A."/>
        </authorList>
    </citation>
    <scope>NUCLEOTIDE SEQUENCE [LARGE SCALE GENOMIC DNA]</scope>
</reference>
<evidence type="ECO:0000313" key="1">
    <source>
        <dbReference type="EMBL" id="VEN46005.1"/>
    </source>
</evidence>
<name>A0A653CDM6_CALMS</name>
<keyword evidence="2" id="KW-1185">Reference proteome</keyword>
<gene>
    <name evidence="1" type="ORF">CALMAC_LOCUS8252</name>
</gene>
<accession>A0A653CDM6</accession>
<sequence>VCSSNSLPARLNIPIYQWSVVLLIDINCRSSNSPGSKLLFC</sequence>
<proteinExistence type="predicted"/>
<organism evidence="1 2">
    <name type="scientific">Callosobruchus maculatus</name>
    <name type="common">Southern cowpea weevil</name>
    <name type="synonym">Pulse bruchid</name>
    <dbReference type="NCBI Taxonomy" id="64391"/>
    <lineage>
        <taxon>Eukaryota</taxon>
        <taxon>Metazoa</taxon>
        <taxon>Ecdysozoa</taxon>
        <taxon>Arthropoda</taxon>
        <taxon>Hexapoda</taxon>
        <taxon>Insecta</taxon>
        <taxon>Pterygota</taxon>
        <taxon>Neoptera</taxon>
        <taxon>Endopterygota</taxon>
        <taxon>Coleoptera</taxon>
        <taxon>Polyphaga</taxon>
        <taxon>Cucujiformia</taxon>
        <taxon>Chrysomeloidea</taxon>
        <taxon>Chrysomelidae</taxon>
        <taxon>Bruchinae</taxon>
        <taxon>Bruchini</taxon>
        <taxon>Callosobruchus</taxon>
    </lineage>
</organism>